<gene>
    <name evidence="20" type="ORF">EVA92_01635</name>
</gene>
<keyword evidence="17" id="KW-0472">Membrane</keyword>
<dbReference type="InterPro" id="IPR003029">
    <property type="entry name" value="S1_domain"/>
</dbReference>
<dbReference type="SMART" id="SM00316">
    <property type="entry name" value="S1"/>
    <property type="match status" value="1"/>
</dbReference>
<dbReference type="SUPFAM" id="SSF50249">
    <property type="entry name" value="Nucleic acid-binding proteins"/>
    <property type="match status" value="1"/>
</dbReference>
<organism evidence="20 21">
    <name type="scientific">SAR86 cluster bacterium</name>
    <dbReference type="NCBI Taxonomy" id="2030880"/>
    <lineage>
        <taxon>Bacteria</taxon>
        <taxon>Pseudomonadati</taxon>
        <taxon>Pseudomonadota</taxon>
        <taxon>Gammaproteobacteria</taxon>
        <taxon>SAR86 cluster</taxon>
    </lineage>
</organism>
<dbReference type="CDD" id="cd04453">
    <property type="entry name" value="S1_RNase_E"/>
    <property type="match status" value="1"/>
</dbReference>
<evidence type="ECO:0000256" key="14">
    <source>
        <dbReference type="ARBA" id="ARBA00022801"/>
    </source>
</evidence>
<dbReference type="GO" id="GO:0004519">
    <property type="term" value="F:endonuclease activity"/>
    <property type="evidence" value="ECO:0007669"/>
    <property type="project" value="UniProtKB-KW"/>
</dbReference>
<evidence type="ECO:0000313" key="21">
    <source>
        <dbReference type="Proteomes" id="UP000315825"/>
    </source>
</evidence>
<dbReference type="Pfam" id="PF00575">
    <property type="entry name" value="S1"/>
    <property type="match status" value="1"/>
</dbReference>
<feature type="compositionally biased region" description="Basic residues" evidence="18">
    <location>
        <begin position="566"/>
        <end position="575"/>
    </location>
</feature>
<dbReference type="GO" id="GO:0006364">
    <property type="term" value="P:rRNA processing"/>
    <property type="evidence" value="ECO:0007669"/>
    <property type="project" value="UniProtKB-KW"/>
</dbReference>
<dbReference type="GO" id="GO:0046872">
    <property type="term" value="F:metal ion binding"/>
    <property type="evidence" value="ECO:0007669"/>
    <property type="project" value="UniProtKB-KW"/>
</dbReference>
<comment type="cofactor">
    <cofactor evidence="1">
        <name>Mg(2+)</name>
        <dbReference type="ChEBI" id="CHEBI:18420"/>
    </cofactor>
</comment>
<feature type="compositionally biased region" description="Polar residues" evidence="18">
    <location>
        <begin position="577"/>
        <end position="588"/>
    </location>
</feature>
<evidence type="ECO:0000256" key="9">
    <source>
        <dbReference type="ARBA" id="ARBA00022694"/>
    </source>
</evidence>
<feature type="compositionally biased region" description="Basic residues" evidence="18">
    <location>
        <begin position="590"/>
        <end position="602"/>
    </location>
</feature>
<evidence type="ECO:0000256" key="4">
    <source>
        <dbReference type="ARBA" id="ARBA00017719"/>
    </source>
</evidence>
<comment type="subcellular location">
    <subcellularLocation>
        <location evidence="2">Cytoplasm</location>
    </subcellularLocation>
</comment>
<keyword evidence="15" id="KW-0460">Magnesium</keyword>
<evidence type="ECO:0000256" key="18">
    <source>
        <dbReference type="SAM" id="MobiDB-lite"/>
    </source>
</evidence>
<evidence type="ECO:0000256" key="17">
    <source>
        <dbReference type="ARBA" id="ARBA00023136"/>
    </source>
</evidence>
<keyword evidence="7" id="KW-0997">Cell inner membrane</keyword>
<dbReference type="NCBIfam" id="TIGR00757">
    <property type="entry name" value="RNaseEG"/>
    <property type="match status" value="1"/>
</dbReference>
<name>A0A520N072_9GAMM</name>
<dbReference type="InterPro" id="IPR012340">
    <property type="entry name" value="NA-bd_OB-fold"/>
</dbReference>
<comment type="similarity">
    <text evidence="3">Belongs to the RNase E/G family. RNase G subfamily.</text>
</comment>
<evidence type="ECO:0000256" key="7">
    <source>
        <dbReference type="ARBA" id="ARBA00022519"/>
    </source>
</evidence>
<evidence type="ECO:0000256" key="11">
    <source>
        <dbReference type="ARBA" id="ARBA00022723"/>
    </source>
</evidence>
<keyword evidence="6" id="KW-0963">Cytoplasm</keyword>
<accession>A0A520N072</accession>
<evidence type="ECO:0000256" key="3">
    <source>
        <dbReference type="ARBA" id="ARBA00005663"/>
    </source>
</evidence>
<keyword evidence="9" id="KW-0819">tRNA processing</keyword>
<dbReference type="EMBL" id="SHBE01000002">
    <property type="protein sequence ID" value="RZO26877.1"/>
    <property type="molecule type" value="Genomic_DNA"/>
</dbReference>
<dbReference type="Pfam" id="PF10150">
    <property type="entry name" value="RNase_E_G"/>
    <property type="match status" value="1"/>
</dbReference>
<protein>
    <recommendedName>
        <fullName evidence="4">Ribonuclease G</fullName>
    </recommendedName>
</protein>
<dbReference type="GO" id="GO:0019843">
    <property type="term" value="F:rRNA binding"/>
    <property type="evidence" value="ECO:0007669"/>
    <property type="project" value="UniProtKB-KW"/>
</dbReference>
<dbReference type="PROSITE" id="PS50126">
    <property type="entry name" value="S1"/>
    <property type="match status" value="1"/>
</dbReference>
<dbReference type="InterPro" id="IPR048583">
    <property type="entry name" value="RNase_E_G_thioredoxin-like"/>
</dbReference>
<evidence type="ECO:0000256" key="1">
    <source>
        <dbReference type="ARBA" id="ARBA00001946"/>
    </source>
</evidence>
<dbReference type="GO" id="GO:0004540">
    <property type="term" value="F:RNA nuclease activity"/>
    <property type="evidence" value="ECO:0007669"/>
    <property type="project" value="InterPro"/>
</dbReference>
<dbReference type="Proteomes" id="UP000315825">
    <property type="component" value="Unassembled WGS sequence"/>
</dbReference>
<keyword evidence="10" id="KW-0540">Nuclease</keyword>
<comment type="caution">
    <text evidence="20">The sequence shown here is derived from an EMBL/GenBank/DDBJ whole genome shotgun (WGS) entry which is preliminary data.</text>
</comment>
<feature type="compositionally biased region" description="Basic residues" evidence="18">
    <location>
        <begin position="548"/>
        <end position="558"/>
    </location>
</feature>
<evidence type="ECO:0000256" key="5">
    <source>
        <dbReference type="ARBA" id="ARBA00022475"/>
    </source>
</evidence>
<keyword evidence="13" id="KW-0255">Endonuclease</keyword>
<dbReference type="InterPro" id="IPR019307">
    <property type="entry name" value="RNA-bd_AU-1/RNase_E/G"/>
</dbReference>
<evidence type="ECO:0000256" key="13">
    <source>
        <dbReference type="ARBA" id="ARBA00022759"/>
    </source>
</evidence>
<reference evidence="20 21" key="1">
    <citation type="submission" date="2019-02" db="EMBL/GenBank/DDBJ databases">
        <title>Prokaryotic population dynamics and viral predation in marine succession experiment using metagenomics: the confinement effect.</title>
        <authorList>
            <person name="Haro-Moreno J.M."/>
            <person name="Rodriguez-Valera F."/>
            <person name="Lopez-Perez M."/>
        </authorList>
    </citation>
    <scope>NUCLEOTIDE SEQUENCE [LARGE SCALE GENOMIC DNA]</scope>
    <source>
        <strain evidence="20">MED-G159</strain>
    </source>
</reference>
<dbReference type="GO" id="GO:0008033">
    <property type="term" value="P:tRNA processing"/>
    <property type="evidence" value="ECO:0007669"/>
    <property type="project" value="UniProtKB-KW"/>
</dbReference>
<keyword evidence="16" id="KW-0694">RNA-binding</keyword>
<feature type="region of interest" description="Disordered" evidence="18">
    <location>
        <begin position="543"/>
        <end position="647"/>
    </location>
</feature>
<keyword evidence="5" id="KW-1003">Cell membrane</keyword>
<dbReference type="InterPro" id="IPR004659">
    <property type="entry name" value="RNase_E/G"/>
</dbReference>
<dbReference type="PANTHER" id="PTHR30001">
    <property type="entry name" value="RIBONUCLEASE"/>
    <property type="match status" value="1"/>
</dbReference>
<proteinExistence type="inferred from homology"/>
<evidence type="ECO:0000256" key="15">
    <source>
        <dbReference type="ARBA" id="ARBA00022842"/>
    </source>
</evidence>
<dbReference type="GO" id="GO:0016787">
    <property type="term" value="F:hydrolase activity"/>
    <property type="evidence" value="ECO:0007669"/>
    <property type="project" value="UniProtKB-KW"/>
</dbReference>
<feature type="domain" description="S1 motif" evidence="19">
    <location>
        <begin position="39"/>
        <end position="115"/>
    </location>
</feature>
<keyword evidence="8" id="KW-0698">rRNA processing</keyword>
<evidence type="ECO:0000256" key="16">
    <source>
        <dbReference type="ARBA" id="ARBA00022884"/>
    </source>
</evidence>
<keyword evidence="12" id="KW-0699">rRNA-binding</keyword>
<dbReference type="PANTHER" id="PTHR30001:SF1">
    <property type="entry name" value="RIBONUCLEASE E_G-LIKE PROTEIN, CHLOROPLASTIC"/>
    <property type="match status" value="1"/>
</dbReference>
<dbReference type="Pfam" id="PF20833">
    <property type="entry name" value="RNase_E_G_Thio"/>
    <property type="match status" value="1"/>
</dbReference>
<evidence type="ECO:0000259" key="19">
    <source>
        <dbReference type="PROSITE" id="PS50126"/>
    </source>
</evidence>
<dbReference type="Gene3D" id="3.40.1260.20">
    <property type="entry name" value="Ribonuclease E, catalytic domain"/>
    <property type="match status" value="1"/>
</dbReference>
<dbReference type="AlphaFoldDB" id="A0A520N072"/>
<dbReference type="Gene3D" id="2.40.50.140">
    <property type="entry name" value="Nucleic acid-binding proteins"/>
    <property type="match status" value="1"/>
</dbReference>
<evidence type="ECO:0000256" key="8">
    <source>
        <dbReference type="ARBA" id="ARBA00022552"/>
    </source>
</evidence>
<keyword evidence="14" id="KW-0378">Hydrolase</keyword>
<evidence type="ECO:0000256" key="10">
    <source>
        <dbReference type="ARBA" id="ARBA00022722"/>
    </source>
</evidence>
<dbReference type="GO" id="GO:0005737">
    <property type="term" value="C:cytoplasm"/>
    <property type="evidence" value="ECO:0007669"/>
    <property type="project" value="UniProtKB-SubCell"/>
</dbReference>
<keyword evidence="11" id="KW-0479">Metal-binding</keyword>
<evidence type="ECO:0000313" key="20">
    <source>
        <dbReference type="EMBL" id="RZO26877.1"/>
    </source>
</evidence>
<evidence type="ECO:0000256" key="2">
    <source>
        <dbReference type="ARBA" id="ARBA00004496"/>
    </source>
</evidence>
<evidence type="ECO:0000256" key="6">
    <source>
        <dbReference type="ARBA" id="ARBA00022490"/>
    </source>
</evidence>
<evidence type="ECO:0000256" key="12">
    <source>
        <dbReference type="ARBA" id="ARBA00022730"/>
    </source>
</evidence>
<sequence length="647" mass="73253">MKKILIDTNSINGKRSALIDGEKLIDFDLEFESNNFQKGSIHKGKITKIEASLEAIFIELGSSRHGFLPFKELSAEYFDSSKSGNDRFKIKEGDDIVVQIEKEERVNKGAALSTYISLASRYIVLMTNHPTGGGISRRISGDDRDKVKVLMDSLNVPENMSVIIRTAGIDRQTEELNWDLDYLKKLWVEVESAIKTSKATQLIYADQSLIQKTIRDYFKEEIGELIVDNAKDFDNAKTYANKIVPEFVEKIKLYEEDIPLFASYGIESKIESAFSREVKLPSGGSLVIDSGEALTSIDINSARSTKGTDIEETALKTNLEAAKEIGRQIKLRDLGGLLVIDFIDMENEDSNGKVEKAMYESTKHDHARIQLDKISRFGLLEMSRQRIKPALNDLMGKTIWVRSVASVCESVFRLVTEKSINNRSSVLLLKVSPNVANELLNRYRANIAEIEQKFGTKIMTFIDPYKQNDSYTIEIKKNAYLDYEQTLEESSQAFQNRSSYNLKVPKKKTQALVEDVEFRNKPKVDPNKKGFLDSLFGFFKTEENQPTKSKRKFNRGRYNKPQNKSKNPRNFKGKPRSPQNKAPNSPQNKAPRKPMKTSKPKRIVNGNLKSSPANTPAPLPADDIGNRVEAKKTRPIKRAKNDPRAKD</sequence>